<dbReference type="PANTHER" id="PTHR35711">
    <property type="entry name" value="EXPRESSED PROTEIN"/>
    <property type="match status" value="1"/>
</dbReference>
<reference evidence="5 6" key="1">
    <citation type="submission" date="2021-12" db="EMBL/GenBank/DDBJ databases">
        <title>High titer production of polyol ester of fatty acids by Rhodotorula paludigena BS15 towards product separation-free biomass refinery.</title>
        <authorList>
            <person name="Mano J."/>
            <person name="Ono H."/>
            <person name="Tanaka T."/>
            <person name="Naito K."/>
            <person name="Sushida H."/>
            <person name="Ike M."/>
            <person name="Tokuyasu K."/>
            <person name="Kitaoka M."/>
        </authorList>
    </citation>
    <scope>NUCLEOTIDE SEQUENCE [LARGE SCALE GENOMIC DNA]</scope>
    <source>
        <strain evidence="5 6">BS15</strain>
    </source>
</reference>
<gene>
    <name evidence="5" type="ORF">Rhopal_005796-T1</name>
</gene>
<feature type="compositionally biased region" description="Low complexity" evidence="3">
    <location>
        <begin position="872"/>
        <end position="888"/>
    </location>
</feature>
<feature type="region of interest" description="Disordered" evidence="3">
    <location>
        <begin position="763"/>
        <end position="799"/>
    </location>
</feature>
<evidence type="ECO:0000313" key="6">
    <source>
        <dbReference type="Proteomes" id="UP001342314"/>
    </source>
</evidence>
<feature type="region of interest" description="Disordered" evidence="3">
    <location>
        <begin position="823"/>
        <end position="1189"/>
    </location>
</feature>
<feature type="compositionally biased region" description="Basic and acidic residues" evidence="3">
    <location>
        <begin position="990"/>
        <end position="1037"/>
    </location>
</feature>
<feature type="compositionally biased region" description="Low complexity" evidence="3">
    <location>
        <begin position="73"/>
        <end position="90"/>
    </location>
</feature>
<feature type="compositionally biased region" description="Low complexity" evidence="3">
    <location>
        <begin position="470"/>
        <end position="483"/>
    </location>
</feature>
<feature type="compositionally biased region" description="Pro residues" evidence="3">
    <location>
        <begin position="1108"/>
        <end position="1117"/>
    </location>
</feature>
<feature type="compositionally biased region" description="Pro residues" evidence="3">
    <location>
        <begin position="1127"/>
        <end position="1144"/>
    </location>
</feature>
<dbReference type="InterPro" id="IPR036028">
    <property type="entry name" value="SH3-like_dom_sf"/>
</dbReference>
<feature type="compositionally biased region" description="Acidic residues" evidence="3">
    <location>
        <begin position="841"/>
        <end position="863"/>
    </location>
</feature>
<feature type="compositionally biased region" description="Pro residues" evidence="3">
    <location>
        <begin position="559"/>
        <end position="575"/>
    </location>
</feature>
<evidence type="ECO:0000259" key="4">
    <source>
        <dbReference type="PROSITE" id="PS50002"/>
    </source>
</evidence>
<feature type="compositionally biased region" description="Acidic residues" evidence="3">
    <location>
        <begin position="586"/>
        <end position="597"/>
    </location>
</feature>
<name>A0AAV5GRC3_9BASI</name>
<feature type="compositionally biased region" description="Low complexity" evidence="3">
    <location>
        <begin position="523"/>
        <end position="533"/>
    </location>
</feature>
<organism evidence="5 6">
    <name type="scientific">Rhodotorula paludigena</name>
    <dbReference type="NCBI Taxonomy" id="86838"/>
    <lineage>
        <taxon>Eukaryota</taxon>
        <taxon>Fungi</taxon>
        <taxon>Dikarya</taxon>
        <taxon>Basidiomycota</taxon>
        <taxon>Pucciniomycotina</taxon>
        <taxon>Microbotryomycetes</taxon>
        <taxon>Sporidiobolales</taxon>
        <taxon>Sporidiobolaceae</taxon>
        <taxon>Rhodotorula</taxon>
    </lineage>
</organism>
<dbReference type="EMBL" id="BQKY01000012">
    <property type="protein sequence ID" value="GJN92758.1"/>
    <property type="molecule type" value="Genomic_DNA"/>
</dbReference>
<dbReference type="SUPFAM" id="SSF50044">
    <property type="entry name" value="SH3-domain"/>
    <property type="match status" value="1"/>
</dbReference>
<feature type="compositionally biased region" description="Pro residues" evidence="3">
    <location>
        <begin position="694"/>
        <end position="719"/>
    </location>
</feature>
<proteinExistence type="predicted"/>
<feature type="compositionally biased region" description="Acidic residues" evidence="3">
    <location>
        <begin position="1038"/>
        <end position="1048"/>
    </location>
</feature>
<keyword evidence="1 2" id="KW-0728">SH3 domain</keyword>
<feature type="compositionally biased region" description="Low complexity" evidence="3">
    <location>
        <begin position="179"/>
        <end position="197"/>
    </location>
</feature>
<sequence>MPDFPYRAVAVLKYKPPPGGPAFSFKQGDTITVLAAADDDGDWLEGELADGAGKGVFPSSFVKPIDDDEGAERAPAATGAEGAAQETVEATSKDDTNVVEGSEATPADVSIDKDAVASSPTPAPGDEDKAREPAQPPVEQPSLSDVTSATTAAPPAPADIPTQAARTTSPPPPPAKKSNALASRIAAFNAAATAQTPNAPPVPRAKPREWKRPAAPAAEVGAAPSAPLPAASPPPPPASSSPSAPLAPPPELARISSHDSAGSGAGTGGEHDFSAQDAADSISRGGGSLKDRIKALQGGGQPMRLDVPAAPGRAPKPWKKSSATSPGAEDEAPAADGASTEAKSLQDAVVKDERPGEEETTAQSPGAEVPGFEPAESTPAEGSIAGDDDQAARPDAGAAEASAQRAPQDTTNVDEGGEPTPASVSVAKDEVETVPAAEDQPGDESHLRAPEQPVEQPSLDDVTPAPPKGGIPIPALPKRAAGPRARKARSPAAETPPPAPAAAPTTEAEAEQPAEGDKKGDVLASMGGASALLAKDDDEDDDRAKAPGADDDDDFDTPAAPPPRSAPPPPPPAPVEPAQEQKSANDEELDQAEEPVQDVEPMAEKDDDPHIDDAEETDAPAAPTAAPPAPPARPPIPPPFVRQGTDTPISGLTPRSAPPPTRLLDPPAISSGAETVTDEPRPTAVSPPSDSAGGPPPIPKGRPPIPPPMSPPPEVPGSPKPDDHVQHPPIPTHPPAEGVSRVTTPAEDAIIAQMEDIVTPPEEAFDESTSAPEVNAETTGEIQAGRVEAGHEPAFMGLPKETRMEGVATPAMEPGNPLAAAPAVINAKLEAHAAQQRAESGEEGQEGAEEEDEEEEEEEEEDPEVARRRALAARMAKLGGRGMMPPMFGGFGGAAGGAPKPKPKKKKTSEVAEEGELRPRPQSQAVIPESGSDSPKDEHPPRRIGGMPEGGFALPGIAAPRLPPAPSDGGTQTPEEHNRSVEQSFSGQSLKERSDSASDKAFEIADADPHRHDELNRQRREEAEQKQREEAAEGDAHEGEEEQPEDEPAPPPLPPNRPPTMPPRRSIPVPPPAETEAEPEESEPQFTDEAQHVDEPESFHEEDEQDEMPPPPPPPRPAGGHQSSLPPSHPPPTSPPLRAPPSPNPSGEGAPLGRSVTQSSRRSSSFVPPVAGSAYSASPRQSMDLPFEPERMQGGNTAIDALARDIDLDTAGQPWWRVEGGLPRSLQGRSGIHVDVSENTSNKRGKTRTEKEIEVIYSDLSKTIISVSFAGDDLAEATTSISQAHFAPPPVKNNLDALLQWSASLGAQVFAAAHAKLSDKGARGLADRDLVDFCFGRATDPLPPVGATFGVKVYEATVEQGKKAPMVGEDDEPRAGDVVSIHAKFKHNLSTKTVGSDAGGPHVAIVAGWEAKKGKLKVIEVDGKSGAVDENTYRIDEMRAGRVVVWRVAPRDFV</sequence>
<feature type="compositionally biased region" description="Low complexity" evidence="3">
    <location>
        <begin position="213"/>
        <end position="225"/>
    </location>
</feature>
<feature type="compositionally biased region" description="Basic and acidic residues" evidence="3">
    <location>
        <begin position="602"/>
        <end position="612"/>
    </location>
</feature>
<dbReference type="Gene3D" id="2.30.30.40">
    <property type="entry name" value="SH3 Domains"/>
    <property type="match status" value="1"/>
</dbReference>
<comment type="caution">
    <text evidence="5">The sequence shown here is derived from an EMBL/GenBank/DDBJ whole genome shotgun (WGS) entry which is preliminary data.</text>
</comment>
<dbReference type="PROSITE" id="PS50002">
    <property type="entry name" value="SH3"/>
    <property type="match status" value="1"/>
</dbReference>
<dbReference type="SMART" id="SM00326">
    <property type="entry name" value="SH3"/>
    <property type="match status" value="1"/>
</dbReference>
<dbReference type="Pfam" id="PF07653">
    <property type="entry name" value="SH3_2"/>
    <property type="match status" value="1"/>
</dbReference>
<evidence type="ECO:0000256" key="3">
    <source>
        <dbReference type="SAM" id="MobiDB-lite"/>
    </source>
</evidence>
<dbReference type="Proteomes" id="UP001342314">
    <property type="component" value="Unassembled WGS sequence"/>
</dbReference>
<dbReference type="CDD" id="cd00174">
    <property type="entry name" value="SH3"/>
    <property type="match status" value="1"/>
</dbReference>
<dbReference type="InterPro" id="IPR001452">
    <property type="entry name" value="SH3_domain"/>
</dbReference>
<dbReference type="Pfam" id="PF25459">
    <property type="entry name" value="AIM3_BBC1_C"/>
    <property type="match status" value="1"/>
</dbReference>
<feature type="compositionally biased region" description="Polar residues" evidence="3">
    <location>
        <begin position="767"/>
        <end position="781"/>
    </location>
</feature>
<protein>
    <recommendedName>
        <fullName evidence="4">SH3 domain-containing protein</fullName>
    </recommendedName>
</protein>
<feature type="compositionally biased region" description="Basic and acidic residues" evidence="3">
    <location>
        <begin position="1089"/>
        <end position="1099"/>
    </location>
</feature>
<accession>A0AAV5GRC3</accession>
<evidence type="ECO:0000256" key="1">
    <source>
        <dbReference type="ARBA" id="ARBA00022443"/>
    </source>
</evidence>
<feature type="compositionally biased region" description="Low complexity" evidence="3">
    <location>
        <begin position="147"/>
        <end position="168"/>
    </location>
</feature>
<evidence type="ECO:0000313" key="5">
    <source>
        <dbReference type="EMBL" id="GJN92758.1"/>
    </source>
</evidence>
<feature type="compositionally biased region" description="Pro residues" evidence="3">
    <location>
        <begin position="226"/>
        <end position="251"/>
    </location>
</feature>
<feature type="region of interest" description="Disordered" evidence="3">
    <location>
        <begin position="46"/>
        <end position="748"/>
    </location>
</feature>
<evidence type="ECO:0000256" key="2">
    <source>
        <dbReference type="PROSITE-ProRule" id="PRU00192"/>
    </source>
</evidence>
<dbReference type="InterPro" id="IPR057402">
    <property type="entry name" value="AIM3_BBC1_C"/>
</dbReference>
<feature type="compositionally biased region" description="Pro residues" evidence="3">
    <location>
        <begin position="625"/>
        <end position="640"/>
    </location>
</feature>
<feature type="compositionally biased region" description="Pro residues" evidence="3">
    <location>
        <begin position="1049"/>
        <end position="1062"/>
    </location>
</feature>
<dbReference type="PANTHER" id="PTHR35711:SF1">
    <property type="entry name" value="ECTODERMAL, ISOFORM F"/>
    <property type="match status" value="1"/>
</dbReference>
<feature type="domain" description="SH3" evidence="4">
    <location>
        <begin position="3"/>
        <end position="67"/>
    </location>
</feature>
<keyword evidence="6" id="KW-1185">Reference proteome</keyword>